<protein>
    <submittedName>
        <fullName evidence="1">Uncharacterized protein</fullName>
    </submittedName>
</protein>
<organism evidence="1">
    <name type="scientific">uncultured Caudovirales phage</name>
    <dbReference type="NCBI Taxonomy" id="2100421"/>
    <lineage>
        <taxon>Viruses</taxon>
        <taxon>Duplodnaviria</taxon>
        <taxon>Heunggongvirae</taxon>
        <taxon>Uroviricota</taxon>
        <taxon>Caudoviricetes</taxon>
        <taxon>Peduoviridae</taxon>
        <taxon>Maltschvirus</taxon>
        <taxon>Maltschvirus maltsch</taxon>
    </lineage>
</organism>
<name>A0A6J5PAV9_9CAUD</name>
<dbReference type="EMBL" id="LR796791">
    <property type="protein sequence ID" value="CAB4166215.1"/>
    <property type="molecule type" value="Genomic_DNA"/>
</dbReference>
<accession>A0A6J5PAV9</accession>
<evidence type="ECO:0000313" key="1">
    <source>
        <dbReference type="EMBL" id="CAB4166215.1"/>
    </source>
</evidence>
<sequence length="503" mass="53124">MVAQIVTIPAPVGGLNLLESQTGMKPDEALILDNYFPDAYRVSLRNGHTSHATGFAIAVQTLIPYHGGTGTNKLFAAAGTNIYDATASGAIGAAVVSSLTNAKWQYVQFSAGGGDYVVCVNGADGVRTYNGSAWATQVLTVVTAANLVDVTSHKSRLWFTENNSTSAWYLASGAIAGAASEFDLGPVFRLGGVLAFIVPVSFNAGAGFDDGLAFVSTEGEVALYTGTDPASANTWALAGVFRIGRPVRQRGYARLNGDAIVITSDGIVSLLTSMRLDPGGNKASISYKIDPVLAQNISDQRTTFGWSMQTYPRMPALIINAPQSGTTFYQWVMNTTTNKWCRFTGQNAYCWGLLGDALYFGGGTAVYRADNGTADNSAAIAGGIKWAFQSLRANRLKRVTMIRPHIVSNGSPSVAQSVDVDFQDVAPTDVPVGASLAATAVWDAAVWDVDVWGGSTNIIRQWSLVGGLGTWIAPRLATNTSGYTVHINAVDLQYEMAGRPVVG</sequence>
<reference evidence="1" key="1">
    <citation type="submission" date="2020-04" db="EMBL/GenBank/DDBJ databases">
        <authorList>
            <person name="Chiriac C."/>
            <person name="Salcher M."/>
            <person name="Ghai R."/>
            <person name="Kavagutti S V."/>
        </authorList>
    </citation>
    <scope>NUCLEOTIDE SEQUENCE</scope>
</reference>
<gene>
    <name evidence="1" type="ORF">UFOVP853_21</name>
</gene>
<proteinExistence type="predicted"/>